<reference evidence="1" key="2">
    <citation type="submission" date="2022-06" db="UniProtKB">
        <authorList>
            <consortium name="EnsemblMetazoa"/>
        </authorList>
    </citation>
    <scope>IDENTIFICATION</scope>
    <source>
        <strain evidence="1">DF5081</strain>
    </source>
</reference>
<evidence type="ECO:0000313" key="2">
    <source>
        <dbReference type="Proteomes" id="UP000005237"/>
    </source>
</evidence>
<accession>A0A8R1I290</accession>
<sequence>MTSTENPPQFDPPLLEFCKNLLFASHYKTCTTASELLQKVVALKCIQDSGIMMLQQPCTSTYDEPMEVQVPEDEEEEEPVEDEEDIFNSDVPNVNNNGTPLFFNSMTVVIQNLQKAGVDREVSESIALDRLSAPSANPLSFMGGLVINGKKLCKIDSEKIHFVKKLLQKMHNQEEFNSDGAPYSYDVRAALRYSERLHSQIPPLGLINPPHVAHEQSITLTAMARFMAMHESIDHFDLKIMFPVDTEYLEQHAYFSALFWTYREAFKAYYYPTMPAPLPASFQLTPIERNVLRRYWNAGNRHVTATEAFLLSKRLPSLAPYQIYGFFDKRRRREYAKYCHDKDRETLARESTVTLKKLREIGKQIEEESDDEDDTFHIERDLSREETAKLELMWTFGHRNPSRNECELWAVHWDIQHSEQMYAYFEDRRWREAFQKKKNSQKPCHVPSTSADVI</sequence>
<dbReference type="OMA" id="PSRNECE"/>
<organism evidence="1 2">
    <name type="scientific">Caenorhabditis japonica</name>
    <dbReference type="NCBI Taxonomy" id="281687"/>
    <lineage>
        <taxon>Eukaryota</taxon>
        <taxon>Metazoa</taxon>
        <taxon>Ecdysozoa</taxon>
        <taxon>Nematoda</taxon>
        <taxon>Chromadorea</taxon>
        <taxon>Rhabditida</taxon>
        <taxon>Rhabditina</taxon>
        <taxon>Rhabditomorpha</taxon>
        <taxon>Rhabditoidea</taxon>
        <taxon>Rhabditidae</taxon>
        <taxon>Peloderinae</taxon>
        <taxon>Caenorhabditis</taxon>
    </lineage>
</organism>
<dbReference type="Proteomes" id="UP000005237">
    <property type="component" value="Unassembled WGS sequence"/>
</dbReference>
<evidence type="ECO:0000313" key="1">
    <source>
        <dbReference type="EnsemblMetazoa" id="CJA15040.1"/>
    </source>
</evidence>
<evidence type="ECO:0008006" key="3">
    <source>
        <dbReference type="Google" id="ProtNLM"/>
    </source>
</evidence>
<dbReference type="EnsemblMetazoa" id="CJA15040.1">
    <property type="protein sequence ID" value="CJA15040.1"/>
    <property type="gene ID" value="WBGene00134244"/>
</dbReference>
<name>A0A8R1I290_CAEJA</name>
<dbReference type="AlphaFoldDB" id="A0A8R1I290"/>
<protein>
    <recommendedName>
        <fullName evidence="3">Homeobox domain-containing protein</fullName>
    </recommendedName>
</protein>
<reference evidence="2" key="1">
    <citation type="submission" date="2010-08" db="EMBL/GenBank/DDBJ databases">
        <authorList>
            <consortium name="Caenorhabditis japonica Sequencing Consortium"/>
            <person name="Wilson R.K."/>
        </authorList>
    </citation>
    <scope>NUCLEOTIDE SEQUENCE [LARGE SCALE GENOMIC DNA]</scope>
    <source>
        <strain evidence="2">DF5081</strain>
    </source>
</reference>
<proteinExistence type="predicted"/>
<keyword evidence="2" id="KW-1185">Reference proteome</keyword>